<dbReference type="Gene3D" id="3.90.550.10">
    <property type="entry name" value="Spore Coat Polysaccharide Biosynthesis Protein SpsA, Chain A"/>
    <property type="match status" value="1"/>
</dbReference>
<feature type="transmembrane region" description="Helical" evidence="12">
    <location>
        <begin position="57"/>
        <end position="79"/>
    </location>
</feature>
<dbReference type="GO" id="GO:0000139">
    <property type="term" value="C:Golgi membrane"/>
    <property type="evidence" value="ECO:0007669"/>
    <property type="project" value="UniProtKB-SubCell"/>
</dbReference>
<dbReference type="GO" id="GO:0046354">
    <property type="term" value="P:mannan biosynthetic process"/>
    <property type="evidence" value="ECO:0007669"/>
    <property type="project" value="TreeGrafter"/>
</dbReference>
<dbReference type="InterPro" id="IPR022751">
    <property type="entry name" value="Alpha_mannosyltransferase"/>
</dbReference>
<dbReference type="EMBL" id="BDRX01000128">
    <property type="protein sequence ID" value="GBF98544.1"/>
    <property type="molecule type" value="Genomic_DNA"/>
</dbReference>
<dbReference type="OrthoDB" id="534101at2759"/>
<dbReference type="InterPro" id="IPR029044">
    <property type="entry name" value="Nucleotide-diphossugar_trans"/>
</dbReference>
<keyword evidence="14" id="KW-1185">Reference proteome</keyword>
<feature type="region of interest" description="Disordered" evidence="11">
    <location>
        <begin position="1"/>
        <end position="24"/>
    </location>
</feature>
<evidence type="ECO:0000256" key="12">
    <source>
        <dbReference type="SAM" id="Phobius"/>
    </source>
</evidence>
<evidence type="ECO:0000256" key="8">
    <source>
        <dbReference type="ARBA" id="ARBA00023034"/>
    </source>
</evidence>
<sequence length="708" mass="77725">MAGGGRRLPHRSGGGGGTRHLRLPSHAAPWPAAADGAAARKPPRPSWRERLRRAPRAALVVVPWLALLLLLLSALARAWPRQGAAPAARAGLPGARRCVGWRETFYCHPFARRYEGGDKGCDDVIIPQISGYCLCEGNITTARVTCGPKRFTCRQKCAELAFNPIDGLALPAPISCPYDVPYNPDSFLRGLTKLGADWAPDLEAARARAAPAWQAVRDAIQRHGIRGATVPGVRDSTRDFVREGRRISGATVALVRSQLDSLLRSAPPYPEGAFSGRGVVTVGGGVKYLVPAWLLVHQLRHLGCRLPVELWFPPDDFPPPPVVESFARLGAACRKLDFGPLAQAPPAGGGSVDEAGPGGGGEHGGGKEGGKKAKKSGGGGVERFALKAAAVVLSRFEQVIFLDADNVPLRDPAPLLDAPEFNATGALLWQDLWDNTVAPQAEEMLGVPRARWFPGSFESGQMALDKRRHWRGLAAALWFNAHPNFWYEVFTCFLGKGDKETFAYGMAAAGEEFYVMPAPPAALGTTGTSMACSPRTHLCRDEFTGNTMVQHDSRGFALFLHANLHKWDMRLPEHFSLHYQRRWQTLMPGRVPWEDWMKRNLGYDLELKVYEWIRMLRCMPWWEAYYARRLDAGDDPTPPLDGFHELVRGIELDKLYRAGWTGNYQRLLEGATAADAARHAWNRAARPRLAGLGLARRWDAGRDAPAAR</sequence>
<gene>
    <name evidence="13" type="ORF">Rsub_11874</name>
</gene>
<keyword evidence="5 12" id="KW-0812">Transmembrane</keyword>
<protein>
    <submittedName>
        <fullName evidence="13">Pantothenate synthetase</fullName>
    </submittedName>
</protein>
<evidence type="ECO:0000256" key="11">
    <source>
        <dbReference type="SAM" id="MobiDB-lite"/>
    </source>
</evidence>
<keyword evidence="8" id="KW-0333">Golgi apparatus</keyword>
<evidence type="ECO:0000313" key="14">
    <source>
        <dbReference type="Proteomes" id="UP000247498"/>
    </source>
</evidence>
<evidence type="ECO:0000256" key="9">
    <source>
        <dbReference type="ARBA" id="ARBA00023136"/>
    </source>
</evidence>
<evidence type="ECO:0000256" key="10">
    <source>
        <dbReference type="ARBA" id="ARBA00037847"/>
    </source>
</evidence>
<organism evidence="13 14">
    <name type="scientific">Raphidocelis subcapitata</name>
    <dbReference type="NCBI Taxonomy" id="307507"/>
    <lineage>
        <taxon>Eukaryota</taxon>
        <taxon>Viridiplantae</taxon>
        <taxon>Chlorophyta</taxon>
        <taxon>core chlorophytes</taxon>
        <taxon>Chlorophyceae</taxon>
        <taxon>CS clade</taxon>
        <taxon>Sphaeropleales</taxon>
        <taxon>Selenastraceae</taxon>
        <taxon>Raphidocelis</taxon>
    </lineage>
</organism>
<reference evidence="13 14" key="1">
    <citation type="journal article" date="2018" name="Sci. Rep.">
        <title>Raphidocelis subcapitata (=Pseudokirchneriella subcapitata) provides an insight into genome evolution and environmental adaptations in the Sphaeropleales.</title>
        <authorList>
            <person name="Suzuki S."/>
            <person name="Yamaguchi H."/>
            <person name="Nakajima N."/>
            <person name="Kawachi M."/>
        </authorList>
    </citation>
    <scope>NUCLEOTIDE SEQUENCE [LARGE SCALE GENOMIC DNA]</scope>
    <source>
        <strain evidence="13 14">NIES-35</strain>
    </source>
</reference>
<comment type="similarity">
    <text evidence="3">Belongs to the MNN1/MNT family.</text>
</comment>
<evidence type="ECO:0000256" key="7">
    <source>
        <dbReference type="ARBA" id="ARBA00022989"/>
    </source>
</evidence>
<evidence type="ECO:0000256" key="3">
    <source>
        <dbReference type="ARBA" id="ARBA00009105"/>
    </source>
</evidence>
<keyword evidence="9 12" id="KW-0472">Membrane</keyword>
<accession>A0A2V0PFC9</accession>
<dbReference type="PANTHER" id="PTHR31646:SF1">
    <property type="entry name" value="ALPHA-1,2-MANNOSYLTRANSFERASE MNN2"/>
    <property type="match status" value="1"/>
</dbReference>
<evidence type="ECO:0000256" key="2">
    <source>
        <dbReference type="ARBA" id="ARBA00004606"/>
    </source>
</evidence>
<name>A0A2V0PFC9_9CHLO</name>
<evidence type="ECO:0000256" key="6">
    <source>
        <dbReference type="ARBA" id="ARBA00022968"/>
    </source>
</evidence>
<dbReference type="Proteomes" id="UP000247498">
    <property type="component" value="Unassembled WGS sequence"/>
</dbReference>
<feature type="compositionally biased region" description="Gly residues" evidence="11">
    <location>
        <begin position="1"/>
        <end position="18"/>
    </location>
</feature>
<feature type="compositionally biased region" description="Gly residues" evidence="11">
    <location>
        <begin position="347"/>
        <end position="363"/>
    </location>
</feature>
<evidence type="ECO:0000256" key="1">
    <source>
        <dbReference type="ARBA" id="ARBA00004394"/>
    </source>
</evidence>
<dbReference type="AlphaFoldDB" id="A0A2V0PFC9"/>
<evidence type="ECO:0000256" key="5">
    <source>
        <dbReference type="ARBA" id="ARBA00022692"/>
    </source>
</evidence>
<keyword evidence="4" id="KW-0808">Transferase</keyword>
<dbReference type="InParanoid" id="A0A2V0PFC9"/>
<evidence type="ECO:0000313" key="13">
    <source>
        <dbReference type="EMBL" id="GBF98544.1"/>
    </source>
</evidence>
<dbReference type="Pfam" id="PF11051">
    <property type="entry name" value="Mannosyl_trans3"/>
    <property type="match status" value="3"/>
</dbReference>
<evidence type="ECO:0000256" key="4">
    <source>
        <dbReference type="ARBA" id="ARBA00022679"/>
    </source>
</evidence>
<comment type="subcellular location">
    <subcellularLocation>
        <location evidence="10">Endomembrane system</location>
        <topology evidence="10">Single-pass membrane protein</topology>
    </subcellularLocation>
    <subcellularLocation>
        <location evidence="1">Golgi apparatus membrane</location>
    </subcellularLocation>
    <subcellularLocation>
        <location evidence="2">Membrane</location>
        <topology evidence="2">Single-pass type II membrane protein</topology>
    </subcellularLocation>
</comment>
<keyword evidence="6" id="KW-0735">Signal-anchor</keyword>
<comment type="caution">
    <text evidence="13">The sequence shown here is derived from an EMBL/GenBank/DDBJ whole genome shotgun (WGS) entry which is preliminary data.</text>
</comment>
<keyword evidence="7 12" id="KW-1133">Transmembrane helix</keyword>
<dbReference type="PANTHER" id="PTHR31646">
    <property type="entry name" value="ALPHA-1,2-MANNOSYLTRANSFERASE MNN2"/>
    <property type="match status" value="1"/>
</dbReference>
<proteinExistence type="inferred from homology"/>
<dbReference type="STRING" id="307507.A0A2V0PFC9"/>
<dbReference type="GO" id="GO:0000026">
    <property type="term" value="F:alpha-1,2-mannosyltransferase activity"/>
    <property type="evidence" value="ECO:0007669"/>
    <property type="project" value="TreeGrafter"/>
</dbReference>
<feature type="region of interest" description="Disordered" evidence="11">
    <location>
        <begin position="344"/>
        <end position="378"/>
    </location>
</feature>
<dbReference type="SUPFAM" id="SSF53448">
    <property type="entry name" value="Nucleotide-diphospho-sugar transferases"/>
    <property type="match status" value="1"/>
</dbReference>